<dbReference type="Pfam" id="PF10442">
    <property type="entry name" value="FIST_C"/>
    <property type="match status" value="1"/>
</dbReference>
<evidence type="ECO:0000313" key="3">
    <source>
        <dbReference type="Proteomes" id="UP000238916"/>
    </source>
</evidence>
<dbReference type="PANTHER" id="PTHR40252:SF2">
    <property type="entry name" value="BLR0328 PROTEIN"/>
    <property type="match status" value="1"/>
</dbReference>
<dbReference type="PANTHER" id="PTHR40252">
    <property type="entry name" value="BLR0328 PROTEIN"/>
    <property type="match status" value="1"/>
</dbReference>
<dbReference type="EMBL" id="OMOF01000799">
    <property type="protein sequence ID" value="SPF55401.1"/>
    <property type="molecule type" value="Genomic_DNA"/>
</dbReference>
<dbReference type="OrthoDB" id="9770293at2"/>
<evidence type="ECO:0000259" key="1">
    <source>
        <dbReference type="SMART" id="SM01204"/>
    </source>
</evidence>
<dbReference type="SMART" id="SM01204">
    <property type="entry name" value="FIST_C"/>
    <property type="match status" value="1"/>
</dbReference>
<protein>
    <recommendedName>
        <fullName evidence="1">FIST C-domain domain-containing protein</fullName>
    </recommendedName>
</protein>
<name>A0A2U3LU34_9FIRM</name>
<feature type="domain" description="FIST C-domain" evidence="1">
    <location>
        <begin position="87"/>
        <end position="215"/>
    </location>
</feature>
<sequence>MVCQWLKKEQDVIFIGGSAGDDCKFAKTYVYTNGKSYSDAALLVLLKPKGKFDFIKTQSFCALDKELTATKVDTETRQVVEFDNKPAIQRYAEILNVPETEVGSLFHINPVGVLSGKEIFVRSPRCAIGENIAFYCTILENMKVSLLQSTDIITDTTEALRAKAEEFGPISGIIDFQCILRALELRNKGLTSQYGNIYEGIPMIGFATYGEEFLAHINQTSTMLIFS</sequence>
<dbReference type="Proteomes" id="UP000238916">
    <property type="component" value="Unassembled WGS sequence"/>
</dbReference>
<accession>A0A2U3LU34</accession>
<dbReference type="Pfam" id="PF08495">
    <property type="entry name" value="FIST"/>
    <property type="match status" value="1"/>
</dbReference>
<organism evidence="2 3">
    <name type="scientific">Candidatus Desulfosporosinus infrequens</name>
    <dbReference type="NCBI Taxonomy" id="2043169"/>
    <lineage>
        <taxon>Bacteria</taxon>
        <taxon>Bacillati</taxon>
        <taxon>Bacillota</taxon>
        <taxon>Clostridia</taxon>
        <taxon>Eubacteriales</taxon>
        <taxon>Desulfitobacteriaceae</taxon>
        <taxon>Desulfosporosinus</taxon>
    </lineage>
</organism>
<dbReference type="AlphaFoldDB" id="A0A2U3LU34"/>
<evidence type="ECO:0000313" key="2">
    <source>
        <dbReference type="EMBL" id="SPF55401.1"/>
    </source>
</evidence>
<reference evidence="3" key="1">
    <citation type="submission" date="2018-02" db="EMBL/GenBank/DDBJ databases">
        <authorList>
            <person name="Hausmann B."/>
        </authorList>
    </citation>
    <scope>NUCLEOTIDE SEQUENCE [LARGE SCALE GENOMIC DNA]</scope>
    <source>
        <strain evidence="3">Peat soil MAG SbF1</strain>
    </source>
</reference>
<dbReference type="InterPro" id="IPR013702">
    <property type="entry name" value="FIST_domain_N"/>
</dbReference>
<proteinExistence type="predicted"/>
<dbReference type="InterPro" id="IPR019494">
    <property type="entry name" value="FIST_C"/>
</dbReference>
<gene>
    <name evidence="2" type="ORF">SBF1_8180002</name>
</gene>